<evidence type="ECO:0000313" key="2">
    <source>
        <dbReference type="Proteomes" id="UP001060085"/>
    </source>
</evidence>
<sequence>MAATHTVKVLLFWDSEIAKDAYGLYFTGVVQKTWTFPTNRMISHAELVRKILKYRDMDHNLWSVRMTMRVPSFYKEHRMFYFNLYNMNNDNKMRYLWTIASNLAKEWIHIVSDKPSMLYPTINDDDNGDDDSDEDYVITSESKSDDNNNDEEEELQTQ</sequence>
<keyword evidence="2" id="KW-1185">Reference proteome</keyword>
<reference evidence="2" key="1">
    <citation type="journal article" date="2023" name="Nat. Plants">
        <title>Single-cell RNA sequencing provides a high-resolution roadmap for understanding the multicellular compartmentation of specialized metabolism.</title>
        <authorList>
            <person name="Sun S."/>
            <person name="Shen X."/>
            <person name="Li Y."/>
            <person name="Li Y."/>
            <person name="Wang S."/>
            <person name="Li R."/>
            <person name="Zhang H."/>
            <person name="Shen G."/>
            <person name="Guo B."/>
            <person name="Wei J."/>
            <person name="Xu J."/>
            <person name="St-Pierre B."/>
            <person name="Chen S."/>
            <person name="Sun C."/>
        </authorList>
    </citation>
    <scope>NUCLEOTIDE SEQUENCE [LARGE SCALE GENOMIC DNA]</scope>
</reference>
<evidence type="ECO:0000313" key="1">
    <source>
        <dbReference type="EMBL" id="KAI5666429.1"/>
    </source>
</evidence>
<protein>
    <submittedName>
        <fullName evidence="1">Uncharacterized protein</fullName>
    </submittedName>
</protein>
<comment type="caution">
    <text evidence="1">The sequence shown here is derived from an EMBL/GenBank/DDBJ whole genome shotgun (WGS) entry which is preliminary data.</text>
</comment>
<dbReference type="Proteomes" id="UP001060085">
    <property type="component" value="Linkage Group LG04"/>
</dbReference>
<proteinExistence type="predicted"/>
<name>A0ACC0B1C1_CATRO</name>
<gene>
    <name evidence="1" type="ORF">M9H77_16282</name>
</gene>
<accession>A0ACC0B1C1</accession>
<dbReference type="EMBL" id="CM044704">
    <property type="protein sequence ID" value="KAI5666429.1"/>
    <property type="molecule type" value="Genomic_DNA"/>
</dbReference>
<organism evidence="1 2">
    <name type="scientific">Catharanthus roseus</name>
    <name type="common">Madagascar periwinkle</name>
    <name type="synonym">Vinca rosea</name>
    <dbReference type="NCBI Taxonomy" id="4058"/>
    <lineage>
        <taxon>Eukaryota</taxon>
        <taxon>Viridiplantae</taxon>
        <taxon>Streptophyta</taxon>
        <taxon>Embryophyta</taxon>
        <taxon>Tracheophyta</taxon>
        <taxon>Spermatophyta</taxon>
        <taxon>Magnoliopsida</taxon>
        <taxon>eudicotyledons</taxon>
        <taxon>Gunneridae</taxon>
        <taxon>Pentapetalae</taxon>
        <taxon>asterids</taxon>
        <taxon>lamiids</taxon>
        <taxon>Gentianales</taxon>
        <taxon>Apocynaceae</taxon>
        <taxon>Rauvolfioideae</taxon>
        <taxon>Vinceae</taxon>
        <taxon>Catharanthinae</taxon>
        <taxon>Catharanthus</taxon>
    </lineage>
</organism>